<dbReference type="GO" id="GO:0003677">
    <property type="term" value="F:DNA binding"/>
    <property type="evidence" value="ECO:0007669"/>
    <property type="project" value="TreeGrafter"/>
</dbReference>
<name>A0A8H7A0Z1_PLEOS</name>
<feature type="compositionally biased region" description="Polar residues" evidence="7">
    <location>
        <begin position="196"/>
        <end position="214"/>
    </location>
</feature>
<dbReference type="Pfam" id="PF04000">
    <property type="entry name" value="Sas10_Utp3"/>
    <property type="match status" value="1"/>
</dbReference>
<dbReference type="GO" id="GO:0000460">
    <property type="term" value="P:maturation of 5.8S rRNA"/>
    <property type="evidence" value="ECO:0007669"/>
    <property type="project" value="TreeGrafter"/>
</dbReference>
<evidence type="ECO:0000313" key="9">
    <source>
        <dbReference type="Proteomes" id="UP000623687"/>
    </source>
</evidence>
<evidence type="ECO:0000256" key="2">
    <source>
        <dbReference type="ARBA" id="ARBA00009154"/>
    </source>
</evidence>
<dbReference type="AlphaFoldDB" id="A0A8H7A0Z1"/>
<keyword evidence="3 6" id="KW-0698">rRNA processing</keyword>
<dbReference type="PANTHER" id="PTHR15341:SF3">
    <property type="entry name" value="NUCLEAR NUCLEIC ACID-BINDING PROTEIN C1D"/>
    <property type="match status" value="1"/>
</dbReference>
<keyword evidence="5 6" id="KW-0539">Nucleus</keyword>
<dbReference type="GO" id="GO:0005730">
    <property type="term" value="C:nucleolus"/>
    <property type="evidence" value="ECO:0007669"/>
    <property type="project" value="TreeGrafter"/>
</dbReference>
<evidence type="ECO:0000313" key="8">
    <source>
        <dbReference type="EMBL" id="KAF7436364.1"/>
    </source>
</evidence>
<dbReference type="OrthoDB" id="1421013at2759"/>
<evidence type="ECO:0000256" key="4">
    <source>
        <dbReference type="ARBA" id="ARBA00022884"/>
    </source>
</evidence>
<evidence type="ECO:0000256" key="1">
    <source>
        <dbReference type="ARBA" id="ARBA00004123"/>
    </source>
</evidence>
<keyword evidence="9" id="KW-1185">Reference proteome</keyword>
<gene>
    <name evidence="8" type="ORF">PC9H_003197</name>
</gene>
<comment type="subcellular location">
    <subcellularLocation>
        <location evidence="1 6">Nucleus</location>
    </subcellularLocation>
</comment>
<comment type="caution">
    <text evidence="8">The sequence shown here is derived from an EMBL/GenBank/DDBJ whole genome shotgun (WGS) entry which is preliminary data.</text>
</comment>
<feature type="compositionally biased region" description="Basic and acidic residues" evidence="7">
    <location>
        <begin position="146"/>
        <end position="170"/>
    </location>
</feature>
<evidence type="ECO:0000256" key="7">
    <source>
        <dbReference type="SAM" id="MobiDB-lite"/>
    </source>
</evidence>
<dbReference type="GO" id="GO:0010468">
    <property type="term" value="P:regulation of gene expression"/>
    <property type="evidence" value="ECO:0007669"/>
    <property type="project" value="TreeGrafter"/>
</dbReference>
<dbReference type="GeneID" id="59373015"/>
<comment type="similarity">
    <text evidence="2 6">Belongs to the C1D family.</text>
</comment>
<feature type="compositionally biased region" description="Basic residues" evidence="7">
    <location>
        <begin position="341"/>
        <end position="352"/>
    </location>
</feature>
<proteinExistence type="inferred from homology"/>
<dbReference type="GO" id="GO:0000178">
    <property type="term" value="C:exosome (RNase complex)"/>
    <property type="evidence" value="ECO:0007669"/>
    <property type="project" value="TreeGrafter"/>
</dbReference>
<organism evidence="8 9">
    <name type="scientific">Pleurotus ostreatus</name>
    <name type="common">Oyster mushroom</name>
    <name type="synonym">White-rot fungus</name>
    <dbReference type="NCBI Taxonomy" id="5322"/>
    <lineage>
        <taxon>Eukaryota</taxon>
        <taxon>Fungi</taxon>
        <taxon>Dikarya</taxon>
        <taxon>Basidiomycota</taxon>
        <taxon>Agaricomycotina</taxon>
        <taxon>Agaricomycetes</taxon>
        <taxon>Agaricomycetidae</taxon>
        <taxon>Agaricales</taxon>
        <taxon>Pleurotineae</taxon>
        <taxon>Pleurotaceae</taxon>
        <taxon>Pleurotus</taxon>
    </lineage>
</organism>
<keyword evidence="4 6" id="KW-0694">RNA-binding</keyword>
<dbReference type="VEuPathDB" id="FungiDB:PC9H_003197"/>
<dbReference type="InterPro" id="IPR011082">
    <property type="entry name" value="Exosome-assoc_fac/DNA_repair"/>
</dbReference>
<protein>
    <recommendedName>
        <fullName evidence="6">Exosome complex protein</fullName>
    </recommendedName>
</protein>
<sequence length="359" mass="39562">MMSTKLTVRRKVAAVDASLDELERELQPLLSQSLPETLLGLETIQQAKLQTLIPYLLYDLVFIYLKTKGIDPRTHPVISELERVKQYFDKIAKAEKQPEGRIAQAIDKAAAGRFIKHAIAQAKSVVSSSSKDDPIPPADSSSAPRVEVKVTSKMRARAEYEKDLHEGRDEREDEDGGLEVFDEDTEMEVVGDGEETQTASETVTNPPSSKSTGKQKARDSPVEPLAANKRRRPAFDPFTGTYLLAITADAVVTHQTPNFFLIDHTRLHPGTRMHEETESSQPQSSAKKTKKRKAVLESDGTPLASTSPTPNADAAKNTVPSHTGSTATTPPEASENASRSKTPKKKRKKAKKERNSQRE</sequence>
<evidence type="ECO:0000256" key="6">
    <source>
        <dbReference type="RuleBase" id="RU368003"/>
    </source>
</evidence>
<dbReference type="EMBL" id="JACETU010000002">
    <property type="protein sequence ID" value="KAF7436364.1"/>
    <property type="molecule type" value="Genomic_DNA"/>
</dbReference>
<feature type="region of interest" description="Disordered" evidence="7">
    <location>
        <begin position="125"/>
        <end position="233"/>
    </location>
</feature>
<accession>A0A8H7A0Z1</accession>
<evidence type="ECO:0000256" key="3">
    <source>
        <dbReference type="ARBA" id="ARBA00022552"/>
    </source>
</evidence>
<feature type="compositionally biased region" description="Acidic residues" evidence="7">
    <location>
        <begin position="171"/>
        <end position="195"/>
    </location>
</feature>
<evidence type="ECO:0000256" key="5">
    <source>
        <dbReference type="ARBA" id="ARBA00023242"/>
    </source>
</evidence>
<dbReference type="PANTHER" id="PTHR15341">
    <property type="entry name" value="SUN-COR STEROID HORMONE RECEPTOR CO-REPRESSOR"/>
    <property type="match status" value="1"/>
</dbReference>
<dbReference type="InterPro" id="IPR007146">
    <property type="entry name" value="Sas10/Utp3/C1D"/>
</dbReference>
<comment type="function">
    <text evidence="6">Required for exosome-dependent processing of pre-rRNA and small nucleolar RNA (snRNA) precursors. Involved in processing of 35S pre-rRNA at the A0, A1 and A2 sites.</text>
</comment>
<feature type="region of interest" description="Disordered" evidence="7">
    <location>
        <begin position="272"/>
        <end position="359"/>
    </location>
</feature>
<reference evidence="8" key="1">
    <citation type="submission" date="2019-07" db="EMBL/GenBank/DDBJ databases">
        <authorList>
            <person name="Palmer J.M."/>
        </authorList>
    </citation>
    <scope>NUCLEOTIDE SEQUENCE</scope>
    <source>
        <strain evidence="8">PC9</strain>
    </source>
</reference>
<dbReference type="RefSeq" id="XP_036634263.1">
    <property type="nucleotide sequence ID" value="XM_036772790.1"/>
</dbReference>
<feature type="compositionally biased region" description="Polar residues" evidence="7">
    <location>
        <begin position="318"/>
        <end position="340"/>
    </location>
</feature>
<dbReference type="GO" id="GO:0003723">
    <property type="term" value="F:RNA binding"/>
    <property type="evidence" value="ECO:0007669"/>
    <property type="project" value="UniProtKB-UniRule"/>
</dbReference>
<dbReference type="Proteomes" id="UP000623687">
    <property type="component" value="Unassembled WGS sequence"/>
</dbReference>